<gene>
    <name evidence="2" type="ORF">P618_200514</name>
</gene>
<protein>
    <submittedName>
        <fullName evidence="2">Uncharacterized protein</fullName>
    </submittedName>
</protein>
<accession>W6TED6</accession>
<name>W6TED6_HOLOB</name>
<dbReference type="EMBL" id="AWTR02000053">
    <property type="protein sequence ID" value="ETZ07306.1"/>
    <property type="molecule type" value="Genomic_DNA"/>
</dbReference>
<dbReference type="AlphaFoldDB" id="W6TED6"/>
<evidence type="ECO:0000313" key="3">
    <source>
        <dbReference type="Proteomes" id="UP000019112"/>
    </source>
</evidence>
<sequence>MKDKKIILILMVIIHSQVLYATSIDARLELLSKDGIKSPENQEDKATFVEDNTVTEDTPSDTKEPGLIKKGLEKITKSVEQLSDYAQTDLVSQAGEIAQHAGEQAKKIANQVTEQAHITGKQFINYILPKIKELFNVVGKKLISWGNDSEDQALIEKTLMPKQMQEDKESSDGTLSSNNPEISENNEKDLEKASEST</sequence>
<feature type="region of interest" description="Disordered" evidence="1">
    <location>
        <begin position="160"/>
        <end position="197"/>
    </location>
</feature>
<dbReference type="RefSeq" id="WP_021826919.1">
    <property type="nucleotide sequence ID" value="NZ_AWTR02000053.1"/>
</dbReference>
<dbReference type="Proteomes" id="UP000019112">
    <property type="component" value="Unassembled WGS sequence"/>
</dbReference>
<proteinExistence type="predicted"/>
<dbReference type="OrthoDB" id="9983714at2"/>
<evidence type="ECO:0000313" key="2">
    <source>
        <dbReference type="EMBL" id="ETZ07306.1"/>
    </source>
</evidence>
<comment type="caution">
    <text evidence="2">The sequence shown here is derived from an EMBL/GenBank/DDBJ whole genome shotgun (WGS) entry which is preliminary data.</text>
</comment>
<organism evidence="2 3">
    <name type="scientific">Holospora obtusa F1</name>
    <dbReference type="NCBI Taxonomy" id="1399147"/>
    <lineage>
        <taxon>Bacteria</taxon>
        <taxon>Pseudomonadati</taxon>
        <taxon>Pseudomonadota</taxon>
        <taxon>Alphaproteobacteria</taxon>
        <taxon>Holosporales</taxon>
        <taxon>Holosporaceae</taxon>
        <taxon>Holospora</taxon>
    </lineage>
</organism>
<feature type="compositionally biased region" description="Basic and acidic residues" evidence="1">
    <location>
        <begin position="185"/>
        <end position="197"/>
    </location>
</feature>
<keyword evidence="3" id="KW-1185">Reference proteome</keyword>
<evidence type="ECO:0000256" key="1">
    <source>
        <dbReference type="SAM" id="MobiDB-lite"/>
    </source>
</evidence>
<reference evidence="2 3" key="1">
    <citation type="journal article" date="2014" name="FEMS Microbiol. Lett.">
        <title>Draft genome sequences of three Holospora species (Holospora obtusa, Holospora undulata, and Holospora elegans), endonuclear symbiotic bacteria of the ciliate Paramecium caudatum.</title>
        <authorList>
            <person name="Dohra H."/>
            <person name="Tanaka K."/>
            <person name="Suzuki T."/>
            <person name="Fujishima M."/>
            <person name="Suzuki H."/>
        </authorList>
    </citation>
    <scope>NUCLEOTIDE SEQUENCE [LARGE SCALE GENOMIC DNA]</scope>
    <source>
        <strain evidence="2 3">F1</strain>
    </source>
</reference>